<evidence type="ECO:0000256" key="1">
    <source>
        <dbReference type="SAM" id="Coils"/>
    </source>
</evidence>
<accession>A0ABQ6E3E6</accession>
<feature type="coiled-coil region" evidence="1">
    <location>
        <begin position="30"/>
        <end position="57"/>
    </location>
</feature>
<evidence type="ECO:0008006" key="4">
    <source>
        <dbReference type="Google" id="ProtNLM"/>
    </source>
</evidence>
<organism evidence="2 3">
    <name type="scientific">Psychromonas marina</name>
    <dbReference type="NCBI Taxonomy" id="88364"/>
    <lineage>
        <taxon>Bacteria</taxon>
        <taxon>Pseudomonadati</taxon>
        <taxon>Pseudomonadota</taxon>
        <taxon>Gammaproteobacteria</taxon>
        <taxon>Alteromonadales</taxon>
        <taxon>Psychromonadaceae</taxon>
        <taxon>Psychromonas</taxon>
    </lineage>
</organism>
<dbReference type="PROSITE" id="PS51257">
    <property type="entry name" value="PROKAR_LIPOPROTEIN"/>
    <property type="match status" value="1"/>
</dbReference>
<comment type="caution">
    <text evidence="2">The sequence shown here is derived from an EMBL/GenBank/DDBJ whole genome shotgun (WGS) entry which is preliminary data.</text>
</comment>
<evidence type="ECO:0000313" key="3">
    <source>
        <dbReference type="Proteomes" id="UP001157353"/>
    </source>
</evidence>
<reference evidence="3" key="1">
    <citation type="journal article" date="2019" name="Int. J. Syst. Evol. Microbiol.">
        <title>The Global Catalogue of Microorganisms (GCM) 10K type strain sequencing project: providing services to taxonomists for standard genome sequencing and annotation.</title>
        <authorList>
            <consortium name="The Broad Institute Genomics Platform"/>
            <consortium name="The Broad Institute Genome Sequencing Center for Infectious Disease"/>
            <person name="Wu L."/>
            <person name="Ma J."/>
        </authorList>
    </citation>
    <scope>NUCLEOTIDE SEQUENCE [LARGE SCALE GENOMIC DNA]</scope>
    <source>
        <strain evidence="3">NBRC 103166</strain>
    </source>
</reference>
<dbReference type="Proteomes" id="UP001157353">
    <property type="component" value="Unassembled WGS sequence"/>
</dbReference>
<keyword evidence="1" id="KW-0175">Coiled coil</keyword>
<protein>
    <recommendedName>
        <fullName evidence="4">Lipoprotein</fullName>
    </recommendedName>
</protein>
<dbReference type="EMBL" id="BSPQ01000016">
    <property type="protein sequence ID" value="GLS91954.1"/>
    <property type="molecule type" value="Genomic_DNA"/>
</dbReference>
<keyword evidence="3" id="KW-1185">Reference proteome</keyword>
<sequence>MHKLCLLTMFFLVSACTEDKPKQVIIPDIQLQALQKAKNIEAELLRLQQQKDEQYKSQGL</sequence>
<gene>
    <name evidence="2" type="ORF">GCM10007916_30240</name>
</gene>
<evidence type="ECO:0000313" key="2">
    <source>
        <dbReference type="EMBL" id="GLS91954.1"/>
    </source>
</evidence>
<dbReference type="RefSeq" id="WP_284205045.1">
    <property type="nucleotide sequence ID" value="NZ_BSPQ01000016.1"/>
</dbReference>
<proteinExistence type="predicted"/>
<name>A0ABQ6E3E6_9GAMM</name>